<name>A0A0Q1DWB9_9CORY</name>
<dbReference type="GO" id="GO:0016020">
    <property type="term" value="C:membrane"/>
    <property type="evidence" value="ECO:0007669"/>
    <property type="project" value="TreeGrafter"/>
</dbReference>
<keyword evidence="3" id="KW-0378">Hydrolase</keyword>
<sequence length="350" mass="38134">MTAELPLSPSVVRLDGPFRHDLIYTRGIRLHVAQAGSAKNPLILLLHGSFGGWFDYKDVIAPLAAQGFHVAAVDMRGYGMSDKPPTGFGYDIRSAVGDVTGLIRALGHTSAALVGTDTGGTIAWCTAAAAPHQVDALVSVCAAHPVDLRRATASRPWLHTTTLLRRALSRLPLRWLLHRDSFFRWQLRRTTDASFHHTPRYEEALRLRLTARRIGSTLAARRRNNRLLTSTIPTKWFGLKITAPTLMLAPPKPMWTHLARRATARLSPPELPGRPLGTKNSVENGAQRGPEGGPGSSTRDKTQAKKPARRSHLTGTKNLPSVEAPEAFAAVIGDFLRGAGITGHAEDPRR</sequence>
<dbReference type="SUPFAM" id="SSF53474">
    <property type="entry name" value="alpha/beta-Hydrolases"/>
    <property type="match status" value="1"/>
</dbReference>
<dbReference type="EC" id="3.3.2.10" evidence="3"/>
<dbReference type="RefSeq" id="WP_055122414.1">
    <property type="nucleotide sequence ID" value="NZ_LKST01000002.1"/>
</dbReference>
<protein>
    <submittedName>
        <fullName evidence="3">Soluble epoxide hydrolase</fullName>
        <ecNumber evidence="3">3.3.2.10</ecNumber>
    </submittedName>
</protein>
<feature type="domain" description="AB hydrolase-1" evidence="2">
    <location>
        <begin position="41"/>
        <end position="210"/>
    </location>
</feature>
<gene>
    <name evidence="3" type="ORF">Cocul_01297</name>
</gene>
<keyword evidence="4" id="KW-1185">Reference proteome</keyword>
<dbReference type="InterPro" id="IPR029058">
    <property type="entry name" value="AB_hydrolase_fold"/>
</dbReference>
<feature type="region of interest" description="Disordered" evidence="1">
    <location>
        <begin position="266"/>
        <end position="324"/>
    </location>
</feature>
<dbReference type="PRINTS" id="PR00111">
    <property type="entry name" value="ABHYDROLASE"/>
</dbReference>
<accession>A0A0Q1DWB9</accession>
<comment type="caution">
    <text evidence="3">The sequence shown here is derived from an EMBL/GenBank/DDBJ whole genome shotgun (WGS) entry which is preliminary data.</text>
</comment>
<dbReference type="PATRIC" id="fig|1544416.3.peg.1303"/>
<dbReference type="Pfam" id="PF00561">
    <property type="entry name" value="Abhydrolase_1"/>
    <property type="match status" value="1"/>
</dbReference>
<dbReference type="OrthoDB" id="2987348at2"/>
<evidence type="ECO:0000259" key="2">
    <source>
        <dbReference type="Pfam" id="PF00561"/>
    </source>
</evidence>
<dbReference type="EMBL" id="LKST01000002">
    <property type="protein sequence ID" value="KQB84495.1"/>
    <property type="molecule type" value="Genomic_DNA"/>
</dbReference>
<dbReference type="STRING" id="1544416.Cocul_01297"/>
<dbReference type="InterPro" id="IPR000073">
    <property type="entry name" value="AB_hydrolase_1"/>
</dbReference>
<dbReference type="PANTHER" id="PTHR43798:SF33">
    <property type="entry name" value="HYDROLASE, PUTATIVE (AFU_ORTHOLOGUE AFUA_2G14860)-RELATED"/>
    <property type="match status" value="1"/>
</dbReference>
<dbReference type="PANTHER" id="PTHR43798">
    <property type="entry name" value="MONOACYLGLYCEROL LIPASE"/>
    <property type="match status" value="1"/>
</dbReference>
<dbReference type="PRINTS" id="PR00412">
    <property type="entry name" value="EPOXHYDRLASE"/>
</dbReference>
<dbReference type="Gene3D" id="3.40.50.1820">
    <property type="entry name" value="alpha/beta hydrolase"/>
    <property type="match status" value="1"/>
</dbReference>
<dbReference type="InterPro" id="IPR050266">
    <property type="entry name" value="AB_hydrolase_sf"/>
</dbReference>
<organism evidence="3 4">
    <name type="scientific">Corynebacterium oculi</name>
    <dbReference type="NCBI Taxonomy" id="1544416"/>
    <lineage>
        <taxon>Bacteria</taxon>
        <taxon>Bacillati</taxon>
        <taxon>Actinomycetota</taxon>
        <taxon>Actinomycetes</taxon>
        <taxon>Mycobacteriales</taxon>
        <taxon>Corynebacteriaceae</taxon>
        <taxon>Corynebacterium</taxon>
    </lineage>
</organism>
<dbReference type="AlphaFoldDB" id="A0A0Q1DWB9"/>
<reference evidence="3 4" key="1">
    <citation type="submission" date="2015-10" db="EMBL/GenBank/DDBJ databases">
        <title>Corynebacteirum lowii and Corynebacterium oculi species nova, derived from human clinical disease and and emended description of Corynebacterium mastiditis.</title>
        <authorList>
            <person name="Bernard K."/>
            <person name="Pacheco A.L."/>
            <person name="Mcdougall C."/>
            <person name="Burtx T."/>
            <person name="Weibe D."/>
            <person name="Tyler S."/>
            <person name="Olson A.B."/>
            <person name="Cnockaert M."/>
            <person name="Eguchi H."/>
            <person name="Kuwahara T."/>
            <person name="Nakayama-Imaohji H."/>
            <person name="Boudewijins M."/>
            <person name="Van Hoecke F."/>
            <person name="Bernier A.-M."/>
            <person name="Vandamme P."/>
        </authorList>
    </citation>
    <scope>NUCLEOTIDE SEQUENCE [LARGE SCALE GENOMIC DNA]</scope>
    <source>
        <strain evidence="3 4">NML 130210</strain>
    </source>
</reference>
<dbReference type="GO" id="GO:0004301">
    <property type="term" value="F:epoxide hydrolase activity"/>
    <property type="evidence" value="ECO:0007669"/>
    <property type="project" value="UniProtKB-EC"/>
</dbReference>
<proteinExistence type="predicted"/>
<evidence type="ECO:0000313" key="4">
    <source>
        <dbReference type="Proteomes" id="UP000050517"/>
    </source>
</evidence>
<evidence type="ECO:0000256" key="1">
    <source>
        <dbReference type="SAM" id="MobiDB-lite"/>
    </source>
</evidence>
<dbReference type="InterPro" id="IPR000639">
    <property type="entry name" value="Epox_hydrolase-like"/>
</dbReference>
<dbReference type="Proteomes" id="UP000050517">
    <property type="component" value="Unassembled WGS sequence"/>
</dbReference>
<evidence type="ECO:0000313" key="3">
    <source>
        <dbReference type="EMBL" id="KQB84495.1"/>
    </source>
</evidence>